<gene>
    <name evidence="1" type="ORF">QFC19_001041</name>
</gene>
<reference evidence="1" key="1">
    <citation type="submission" date="2023-04" db="EMBL/GenBank/DDBJ databases">
        <title>Draft Genome sequencing of Naganishia species isolated from polar environments using Oxford Nanopore Technology.</title>
        <authorList>
            <person name="Leo P."/>
            <person name="Venkateswaran K."/>
        </authorList>
    </citation>
    <scope>NUCLEOTIDE SEQUENCE</scope>
    <source>
        <strain evidence="1">MNA-CCFEE 5261</strain>
    </source>
</reference>
<evidence type="ECO:0000313" key="2">
    <source>
        <dbReference type="Proteomes" id="UP001241377"/>
    </source>
</evidence>
<protein>
    <submittedName>
        <fullName evidence="1">Uncharacterized protein</fullName>
    </submittedName>
</protein>
<name>A0ACC2WJ62_9TREE</name>
<dbReference type="Proteomes" id="UP001241377">
    <property type="component" value="Unassembled WGS sequence"/>
</dbReference>
<dbReference type="EMBL" id="JASBWR010000007">
    <property type="protein sequence ID" value="KAJ9111682.1"/>
    <property type="molecule type" value="Genomic_DNA"/>
</dbReference>
<comment type="caution">
    <text evidence="1">The sequence shown here is derived from an EMBL/GenBank/DDBJ whole genome shotgun (WGS) entry which is preliminary data.</text>
</comment>
<evidence type="ECO:0000313" key="1">
    <source>
        <dbReference type="EMBL" id="KAJ9111682.1"/>
    </source>
</evidence>
<organism evidence="1 2">
    <name type="scientific">Naganishia cerealis</name>
    <dbReference type="NCBI Taxonomy" id="610337"/>
    <lineage>
        <taxon>Eukaryota</taxon>
        <taxon>Fungi</taxon>
        <taxon>Dikarya</taxon>
        <taxon>Basidiomycota</taxon>
        <taxon>Agaricomycotina</taxon>
        <taxon>Tremellomycetes</taxon>
        <taxon>Filobasidiales</taxon>
        <taxon>Filobasidiaceae</taxon>
        <taxon>Naganishia</taxon>
    </lineage>
</organism>
<sequence length="301" mass="32683">MSPPQCPENTDVAGALLSATICAGIVLSYLPQLVRITRKSCIWNLLGLAQVTLQWLLFSLVFILYMVYFPAHLKYCRTLPLPATDENDALLASSRSSVRSVAPAGRGSTEREPLLGSADGDSIVKGRAGNGVEYGTTAEWKVAVILAFVVAIHLALLTVLAITLLAFLPTHPPHPLLHSYARFLGLSSAFLAITQYAPQLVHTYRTRLVGALSIETMIIQVPGSVLFVGSLVGRQGVEWSTWLTYAVTGGMQAALLVMCIVWKQRQVKLGIDDFGNPLPIGEEEEEEVLPGEQNEGEETDR</sequence>
<proteinExistence type="predicted"/>
<keyword evidence="2" id="KW-1185">Reference proteome</keyword>
<accession>A0ACC2WJ62</accession>